<protein>
    <submittedName>
        <fullName evidence="2">Uncharacterized protein</fullName>
    </submittedName>
</protein>
<organism evidence="2 3">
    <name type="scientific">Sphingomonas alpina</name>
    <dbReference type="NCBI Taxonomy" id="653931"/>
    <lineage>
        <taxon>Bacteria</taxon>
        <taxon>Pseudomonadati</taxon>
        <taxon>Pseudomonadota</taxon>
        <taxon>Alphaproteobacteria</taxon>
        <taxon>Sphingomonadales</taxon>
        <taxon>Sphingomonadaceae</taxon>
        <taxon>Sphingomonas</taxon>
    </lineage>
</organism>
<proteinExistence type="predicted"/>
<dbReference type="Proteomes" id="UP000516148">
    <property type="component" value="Chromosome"/>
</dbReference>
<feature type="region of interest" description="Disordered" evidence="1">
    <location>
        <begin position="147"/>
        <end position="175"/>
    </location>
</feature>
<evidence type="ECO:0000313" key="3">
    <source>
        <dbReference type="Proteomes" id="UP000516148"/>
    </source>
</evidence>
<sequence length="175" mass="17671">MGAALPVIALAATVGGKVFGAISEKNALYDASKVDDANALGSLLEGEQQALQTRRDERMQAGDMIAAMGGAGIELGSGSAGDVIAQSAYQRELEILNIRTRATRQANSFYQQAADKRKAGRNALIGGMFGAVASAVGGASDMRAGRTASAQAGAERSASLGGGAQAVPQMRVKGG</sequence>
<accession>A0A7H0LHU3</accession>
<evidence type="ECO:0000256" key="1">
    <source>
        <dbReference type="SAM" id="MobiDB-lite"/>
    </source>
</evidence>
<reference evidence="2 3" key="1">
    <citation type="submission" date="2020-09" db="EMBL/GenBank/DDBJ databases">
        <title>Sphingomonas sp., a new species isolated from pork steak.</title>
        <authorList>
            <person name="Heidler von Heilborn D."/>
        </authorList>
    </citation>
    <scope>NUCLEOTIDE SEQUENCE [LARGE SCALE GENOMIC DNA]</scope>
    <source>
        <strain evidence="3">S8-3T</strain>
    </source>
</reference>
<keyword evidence="3" id="KW-1185">Reference proteome</keyword>
<dbReference type="KEGG" id="spap:H3Z74_21670"/>
<dbReference type="AlphaFoldDB" id="A0A7H0LHU3"/>
<dbReference type="EMBL" id="CP061038">
    <property type="protein sequence ID" value="QNQ09246.1"/>
    <property type="molecule type" value="Genomic_DNA"/>
</dbReference>
<name>A0A7H0LHU3_9SPHN</name>
<gene>
    <name evidence="2" type="ORF">H3Z74_21670</name>
</gene>
<dbReference type="RefSeq" id="WP_187761563.1">
    <property type="nucleotide sequence ID" value="NZ_CP061038.1"/>
</dbReference>
<evidence type="ECO:0000313" key="2">
    <source>
        <dbReference type="EMBL" id="QNQ09246.1"/>
    </source>
</evidence>